<sequence length="57" mass="6395">MSFCVFALRVHQYCINSKSLILALLSVCDCVGKEQIENNTRTLGEQNMASFLFTHAV</sequence>
<protein>
    <submittedName>
        <fullName evidence="1">Uncharacterized protein</fullName>
    </submittedName>
</protein>
<evidence type="ECO:0000313" key="2">
    <source>
        <dbReference type="Proteomes" id="UP000008947"/>
    </source>
</evidence>
<dbReference type="Proteomes" id="UP000008947">
    <property type="component" value="Unassembled WGS sequence"/>
</dbReference>
<comment type="caution">
    <text evidence="1">The sequence shown here is derived from an EMBL/GenBank/DDBJ whole genome shotgun (WGS) entry which is preliminary data.</text>
</comment>
<dbReference type="HOGENOM" id="CLU_2987389_0_0_5"/>
<gene>
    <name evidence="1" type="ORF">MCQ_00525</name>
</gene>
<accession>J0Q4G6</accession>
<organism evidence="1 2">
    <name type="scientific">Candidatus Bartonella washoeensis Sb944nv</name>
    <dbReference type="NCBI Taxonomy" id="1094563"/>
    <lineage>
        <taxon>Bacteria</taxon>
        <taxon>Pseudomonadati</taxon>
        <taxon>Pseudomonadota</taxon>
        <taxon>Alphaproteobacteria</taxon>
        <taxon>Hyphomicrobiales</taxon>
        <taxon>Bartonellaceae</taxon>
        <taxon>Bartonella</taxon>
    </lineage>
</organism>
<reference evidence="1 2" key="1">
    <citation type="submission" date="2012-03" db="EMBL/GenBank/DDBJ databases">
        <title>The Genome Sequence of Bartonella washoensis Sb944nv.</title>
        <authorList>
            <consortium name="The Broad Institute Genome Sequencing Platform"/>
            <consortium name="The Broad Institute Genome Sequencing Center for Infectious Disease"/>
            <person name="Feldgarden M."/>
            <person name="Kirby J."/>
            <person name="Kosoy M."/>
            <person name="Birtles R."/>
            <person name="Probert W.S."/>
            <person name="Chiaraviglio L."/>
            <person name="Young S.K."/>
            <person name="Zeng Q."/>
            <person name="Gargeya S."/>
            <person name="Fitzgerald M."/>
            <person name="Haas B."/>
            <person name="Abouelleil A."/>
            <person name="Alvarado L."/>
            <person name="Arachchi H.M."/>
            <person name="Berlin A."/>
            <person name="Chapman S.B."/>
            <person name="Gearin G."/>
            <person name="Goldberg J."/>
            <person name="Griggs A."/>
            <person name="Gujja S."/>
            <person name="Hansen M."/>
            <person name="Heiman D."/>
            <person name="Howarth C."/>
            <person name="Larimer J."/>
            <person name="Lui A."/>
            <person name="MacDonald P.J.P."/>
            <person name="McCowen C."/>
            <person name="Montmayeur A."/>
            <person name="Murphy C."/>
            <person name="Neiman D."/>
            <person name="Pearson M."/>
            <person name="Priest M."/>
            <person name="Roberts A."/>
            <person name="Saif S."/>
            <person name="Shea T."/>
            <person name="Sisk P."/>
            <person name="Stolte C."/>
            <person name="Sykes S."/>
            <person name="Wortman J."/>
            <person name="Nusbaum C."/>
            <person name="Birren B."/>
        </authorList>
    </citation>
    <scope>NUCLEOTIDE SEQUENCE [LARGE SCALE GENOMIC DNA]</scope>
    <source>
        <strain evidence="1 2">Sb944nv</strain>
    </source>
</reference>
<dbReference type="AlphaFoldDB" id="J0Q4G6"/>
<keyword evidence="2" id="KW-1185">Reference proteome</keyword>
<dbReference type="EMBL" id="AILU01000017">
    <property type="protein sequence ID" value="EJF80021.1"/>
    <property type="molecule type" value="Genomic_DNA"/>
</dbReference>
<proteinExistence type="predicted"/>
<evidence type="ECO:0000313" key="1">
    <source>
        <dbReference type="EMBL" id="EJF80021.1"/>
    </source>
</evidence>
<name>J0Q4G6_9HYPH</name>